<evidence type="ECO:0000256" key="5">
    <source>
        <dbReference type="ARBA" id="ARBA00047925"/>
    </source>
</evidence>
<keyword evidence="3 6" id="KW-0521">NADP</keyword>
<keyword evidence="4 6" id="KW-0520">NAD</keyword>
<comment type="subcellular location">
    <subcellularLocation>
        <location evidence="6">Cytoplasm</location>
    </subcellularLocation>
</comment>
<dbReference type="GO" id="GO:0005524">
    <property type="term" value="F:ATP binding"/>
    <property type="evidence" value="ECO:0007669"/>
    <property type="project" value="UniProtKB-KW"/>
</dbReference>
<sequence>MRFAIHGRKVDEGTLPCIQHLLSALTQRRAQIKISDILHTLLKESSSEIIPESIYLADEGVSDVDFVISIGGDGTLLETVTHVRAQEIPILGINIGRLGFLATVSQHQITNAIEALFQGRYSYDLRTLVKTQLLQDIPSHLNFALNELTVIKKDSSSMIVAHAYLDDRFLNSYWADGLIISTPTGSTGYSLSCGGPVVSPQSNNLIITPISPHNLTVRPLVVSDSSRITIQVESRSDSYLLALDSRSYAISTEESFQIEKTSFQVKLVKFIGDDFLETLRQKLNWGLDVRN</sequence>
<dbReference type="EMBL" id="CP120682">
    <property type="protein sequence ID" value="WKN38219.1"/>
    <property type="molecule type" value="Genomic_DNA"/>
</dbReference>
<comment type="similarity">
    <text evidence="6">Belongs to the NAD kinase family.</text>
</comment>
<protein>
    <recommendedName>
        <fullName evidence="6">NAD kinase</fullName>
        <ecNumber evidence="6">2.7.1.23</ecNumber>
    </recommendedName>
    <alternativeName>
        <fullName evidence="6">ATP-dependent NAD kinase</fullName>
    </alternativeName>
</protein>
<evidence type="ECO:0000256" key="4">
    <source>
        <dbReference type="ARBA" id="ARBA00023027"/>
    </source>
</evidence>
<feature type="binding site" evidence="6">
    <location>
        <begin position="187"/>
        <end position="192"/>
    </location>
    <ligand>
        <name>NAD(+)</name>
        <dbReference type="ChEBI" id="CHEBI:57540"/>
    </ligand>
</feature>
<dbReference type="Pfam" id="PF01513">
    <property type="entry name" value="NAD_kinase"/>
    <property type="match status" value="1"/>
</dbReference>
<dbReference type="InterPro" id="IPR017437">
    <property type="entry name" value="ATP-NAD_kinase_PpnK-typ_C"/>
</dbReference>
<feature type="binding site" evidence="6">
    <location>
        <begin position="73"/>
        <end position="74"/>
    </location>
    <ligand>
        <name>NAD(+)</name>
        <dbReference type="ChEBI" id="CHEBI:57540"/>
    </ligand>
</feature>
<comment type="catalytic activity">
    <reaction evidence="5 6">
        <text>NAD(+) + ATP = ADP + NADP(+) + H(+)</text>
        <dbReference type="Rhea" id="RHEA:18629"/>
        <dbReference type="ChEBI" id="CHEBI:15378"/>
        <dbReference type="ChEBI" id="CHEBI:30616"/>
        <dbReference type="ChEBI" id="CHEBI:57540"/>
        <dbReference type="ChEBI" id="CHEBI:58349"/>
        <dbReference type="ChEBI" id="CHEBI:456216"/>
        <dbReference type="EC" id="2.7.1.23"/>
    </reaction>
</comment>
<keyword evidence="6" id="KW-0547">Nucleotide-binding</keyword>
<dbReference type="NCBIfam" id="NF002521">
    <property type="entry name" value="PRK01911.1"/>
    <property type="match status" value="1"/>
</dbReference>
<reference evidence="7" key="2">
    <citation type="journal article" date="2024" name="Antonie Van Leeuwenhoek">
        <title>Roseihalotalea indica gen. nov., sp. nov., a halophilic Bacteroidetes from mesopelagic Southwest Indian Ocean with higher carbohydrate metabolic potential.</title>
        <authorList>
            <person name="Chen B."/>
            <person name="Zhang M."/>
            <person name="Lin D."/>
            <person name="Ye J."/>
            <person name="Tang K."/>
        </authorList>
    </citation>
    <scope>NUCLEOTIDE SEQUENCE</scope>
    <source>
        <strain evidence="7">TK19036</strain>
    </source>
</reference>
<keyword evidence="1 6" id="KW-0808">Transferase</keyword>
<comment type="cofactor">
    <cofactor evidence="6">
        <name>a divalent metal cation</name>
        <dbReference type="ChEBI" id="CHEBI:60240"/>
    </cofactor>
</comment>
<dbReference type="GO" id="GO:0046872">
    <property type="term" value="F:metal ion binding"/>
    <property type="evidence" value="ECO:0007669"/>
    <property type="project" value="UniProtKB-UniRule"/>
</dbReference>
<dbReference type="Pfam" id="PF20143">
    <property type="entry name" value="NAD_kinase_C"/>
    <property type="match status" value="1"/>
</dbReference>
<keyword evidence="6" id="KW-0963">Cytoplasm</keyword>
<feature type="active site" description="Proton acceptor" evidence="6">
    <location>
        <position position="73"/>
    </location>
</feature>
<dbReference type="PANTHER" id="PTHR20275">
    <property type="entry name" value="NAD KINASE"/>
    <property type="match status" value="1"/>
</dbReference>
<dbReference type="InterPro" id="IPR002504">
    <property type="entry name" value="NADK"/>
</dbReference>
<feature type="binding site" evidence="6">
    <location>
        <position position="176"/>
    </location>
    <ligand>
        <name>NAD(+)</name>
        <dbReference type="ChEBI" id="CHEBI:57540"/>
    </ligand>
</feature>
<dbReference type="AlphaFoldDB" id="A0AA49GUA0"/>
<keyword evidence="2 6" id="KW-0418">Kinase</keyword>
<dbReference type="InterPro" id="IPR016064">
    <property type="entry name" value="NAD/diacylglycerol_kinase_sf"/>
</dbReference>
<evidence type="ECO:0000256" key="6">
    <source>
        <dbReference type="HAMAP-Rule" id="MF_00361"/>
    </source>
</evidence>
<dbReference type="HAMAP" id="MF_00361">
    <property type="entry name" value="NAD_kinase"/>
    <property type="match status" value="1"/>
</dbReference>
<dbReference type="PANTHER" id="PTHR20275:SF0">
    <property type="entry name" value="NAD KINASE"/>
    <property type="match status" value="1"/>
</dbReference>
<dbReference type="InterPro" id="IPR017438">
    <property type="entry name" value="ATP-NAD_kinase_N"/>
</dbReference>
<evidence type="ECO:0000256" key="3">
    <source>
        <dbReference type="ARBA" id="ARBA00022857"/>
    </source>
</evidence>
<comment type="function">
    <text evidence="6">Involved in the regulation of the intracellular balance of NAD and NADP, and is a key enzyme in the biosynthesis of NADP. Catalyzes specifically the phosphorylation on 2'-hydroxyl of the adenosine moiety of NAD to yield NADP.</text>
</comment>
<name>A0AA49GUA0_9BACT</name>
<dbReference type="GO" id="GO:0051287">
    <property type="term" value="F:NAD binding"/>
    <property type="evidence" value="ECO:0007669"/>
    <property type="project" value="UniProtKB-ARBA"/>
</dbReference>
<dbReference type="GO" id="GO:0005737">
    <property type="term" value="C:cytoplasm"/>
    <property type="evidence" value="ECO:0007669"/>
    <property type="project" value="UniProtKB-SubCell"/>
</dbReference>
<evidence type="ECO:0000313" key="7">
    <source>
        <dbReference type="EMBL" id="WKN38219.1"/>
    </source>
</evidence>
<evidence type="ECO:0000256" key="2">
    <source>
        <dbReference type="ARBA" id="ARBA00022777"/>
    </source>
</evidence>
<dbReference type="GO" id="GO:0003951">
    <property type="term" value="F:NAD+ kinase activity"/>
    <property type="evidence" value="ECO:0007669"/>
    <property type="project" value="UniProtKB-UniRule"/>
</dbReference>
<dbReference type="GO" id="GO:0019674">
    <property type="term" value="P:NAD+ metabolic process"/>
    <property type="evidence" value="ECO:0007669"/>
    <property type="project" value="InterPro"/>
</dbReference>
<dbReference type="GO" id="GO:0006741">
    <property type="term" value="P:NADP+ biosynthetic process"/>
    <property type="evidence" value="ECO:0007669"/>
    <property type="project" value="UniProtKB-UniRule"/>
</dbReference>
<proteinExistence type="inferred from homology"/>
<keyword evidence="6" id="KW-0067">ATP-binding</keyword>
<dbReference type="Gene3D" id="2.60.200.30">
    <property type="entry name" value="Probable inorganic polyphosphate/atp-NAD kinase, domain 2"/>
    <property type="match status" value="1"/>
</dbReference>
<accession>A0AA49GUA0</accession>
<evidence type="ECO:0000256" key="1">
    <source>
        <dbReference type="ARBA" id="ARBA00022679"/>
    </source>
</evidence>
<dbReference type="Gene3D" id="3.40.50.10330">
    <property type="entry name" value="Probable inorganic polyphosphate/atp-NAD kinase, domain 1"/>
    <property type="match status" value="1"/>
</dbReference>
<dbReference type="EC" id="2.7.1.23" evidence="6"/>
<feature type="binding site" evidence="6">
    <location>
        <begin position="146"/>
        <end position="147"/>
    </location>
    <ligand>
        <name>NAD(+)</name>
        <dbReference type="ChEBI" id="CHEBI:57540"/>
    </ligand>
</feature>
<dbReference type="SUPFAM" id="SSF111331">
    <property type="entry name" value="NAD kinase/diacylglycerol kinase-like"/>
    <property type="match status" value="1"/>
</dbReference>
<gene>
    <name evidence="6" type="primary">nadK</name>
    <name evidence="7" type="ORF">K4G66_05835</name>
</gene>
<organism evidence="7">
    <name type="scientific">Roseihalotalea indica</name>
    <dbReference type="NCBI Taxonomy" id="2867963"/>
    <lineage>
        <taxon>Bacteria</taxon>
        <taxon>Pseudomonadati</taxon>
        <taxon>Bacteroidota</taxon>
        <taxon>Cytophagia</taxon>
        <taxon>Cytophagales</taxon>
        <taxon>Catalimonadaceae</taxon>
        <taxon>Roseihalotalea</taxon>
    </lineage>
</organism>
<comment type="caution">
    <text evidence="6">Lacks conserved residue(s) required for the propagation of feature annotation.</text>
</comment>
<reference evidence="7" key="1">
    <citation type="journal article" date="2023" name="Comput. Struct. Biotechnol. J.">
        <title>Discovery of a novel marine Bacteroidetes with a rich repertoire of carbohydrate-active enzymes.</title>
        <authorList>
            <person name="Chen B."/>
            <person name="Liu G."/>
            <person name="Chen Q."/>
            <person name="Wang H."/>
            <person name="Liu L."/>
            <person name="Tang K."/>
        </authorList>
    </citation>
    <scope>NUCLEOTIDE SEQUENCE</scope>
    <source>
        <strain evidence="7">TK19036</strain>
    </source>
</reference>